<dbReference type="InterPro" id="IPR036397">
    <property type="entry name" value="RNaseH_sf"/>
</dbReference>
<evidence type="ECO:0000313" key="3">
    <source>
        <dbReference type="EMBL" id="CAL4067481.1"/>
    </source>
</evidence>
<dbReference type="GO" id="GO:0071897">
    <property type="term" value="P:DNA biosynthetic process"/>
    <property type="evidence" value="ECO:0007669"/>
    <property type="project" value="UniProtKB-ARBA"/>
</dbReference>
<dbReference type="SUPFAM" id="SSF53098">
    <property type="entry name" value="Ribonuclease H-like"/>
    <property type="match status" value="1"/>
</dbReference>
<evidence type="ECO:0000259" key="1">
    <source>
        <dbReference type="PROSITE" id="PS50878"/>
    </source>
</evidence>
<keyword evidence="4" id="KW-1185">Reference proteome</keyword>
<dbReference type="GO" id="GO:0004523">
    <property type="term" value="F:RNA-DNA hybrid ribonuclease activity"/>
    <property type="evidence" value="ECO:0007669"/>
    <property type="project" value="InterPro"/>
</dbReference>
<proteinExistence type="predicted"/>
<gene>
    <name evidence="3" type="ORF">MNOR_LOCUS6535</name>
</gene>
<feature type="non-terminal residue" evidence="3">
    <location>
        <position position="1"/>
    </location>
</feature>
<evidence type="ECO:0008006" key="5">
    <source>
        <dbReference type="Google" id="ProtNLM"/>
    </source>
</evidence>
<dbReference type="Gene3D" id="3.30.70.270">
    <property type="match status" value="1"/>
</dbReference>
<dbReference type="InterPro" id="IPR043502">
    <property type="entry name" value="DNA/RNA_pol_sf"/>
</dbReference>
<dbReference type="GO" id="GO:0003676">
    <property type="term" value="F:nucleic acid binding"/>
    <property type="evidence" value="ECO:0007669"/>
    <property type="project" value="InterPro"/>
</dbReference>
<organism evidence="3 4">
    <name type="scientific">Meganyctiphanes norvegica</name>
    <name type="common">Northern krill</name>
    <name type="synonym">Thysanopoda norvegica</name>
    <dbReference type="NCBI Taxonomy" id="48144"/>
    <lineage>
        <taxon>Eukaryota</taxon>
        <taxon>Metazoa</taxon>
        <taxon>Ecdysozoa</taxon>
        <taxon>Arthropoda</taxon>
        <taxon>Crustacea</taxon>
        <taxon>Multicrustacea</taxon>
        <taxon>Malacostraca</taxon>
        <taxon>Eumalacostraca</taxon>
        <taxon>Eucarida</taxon>
        <taxon>Euphausiacea</taxon>
        <taxon>Euphausiidae</taxon>
        <taxon>Meganyctiphanes</taxon>
    </lineage>
</organism>
<sequence>YDMAWRRGILEKLYSLGFRGNLPIFIANLLSDRTFRVRMGSTFSDLFCQENGVPQGSVLSPTLFMLLINDILSASSTHIKYTLYADDIVIWSDAQDLDVAKTEIQKTLDELGRWQDLWGTTFSAEKSNFMVFTKKRTLSAVHLRIKGVAIPETDSTFFLGLKFDCKLRWDKHIQYLFDSCSKRLNVLRSIQSHAWGADRSSILLVYKSFIRAKFDYGCHIYDAAAPTIKKKLNTIQNTALRLATGALRNTTIKKLEVEANVLPLQLHRDYLSLAYGSKILSDPLHPTRVSLLDHHDLRHSSDRPFARRLHDLSQQYNVPLLSLDNRCSFELPPWIQPSFHIDLSVHSSVKAVTPVEVLRARGRELISQFQNTDQYFTDGSVQGDLTGVGVFHRTFNVCQRLPNHTSIYTAEAYAIFLALRRGLKEKRDFTVFSDSYSCLSAVKAARSDHPVVARILNILHHSSLVIWLCWIPSHCGILGNEQADRLAGRALHTNAIADIRLPRQDFLRQVRVSIARSWQEDYDSYTFNRYKYKVGFWETSCHENRLYEVCLARLRLNCVKFIHLVPHIENTHPLRCPCDDSRMSLHHVFFNCGYYVFERLKLLDALRLQNLGHEVKYPLSDDVNFQSLVIDFLKNTNLLNIL</sequence>
<evidence type="ECO:0000313" key="4">
    <source>
        <dbReference type="Proteomes" id="UP001497623"/>
    </source>
</evidence>
<dbReference type="Proteomes" id="UP001497623">
    <property type="component" value="Unassembled WGS sequence"/>
</dbReference>
<dbReference type="Pfam" id="PF00075">
    <property type="entry name" value="RNase_H"/>
    <property type="match status" value="1"/>
</dbReference>
<dbReference type="AlphaFoldDB" id="A0AAV2Q2Q8"/>
<feature type="domain" description="Reverse transcriptase" evidence="1">
    <location>
        <begin position="1"/>
        <end position="163"/>
    </location>
</feature>
<accession>A0AAV2Q2Q8</accession>
<feature type="domain" description="RNase H type-1" evidence="2">
    <location>
        <begin position="369"/>
        <end position="492"/>
    </location>
</feature>
<dbReference type="EMBL" id="CAXKWB010002717">
    <property type="protein sequence ID" value="CAL4067481.1"/>
    <property type="molecule type" value="Genomic_DNA"/>
</dbReference>
<dbReference type="InterPro" id="IPR012337">
    <property type="entry name" value="RNaseH-like_sf"/>
</dbReference>
<reference evidence="3 4" key="1">
    <citation type="submission" date="2024-05" db="EMBL/GenBank/DDBJ databases">
        <authorList>
            <person name="Wallberg A."/>
        </authorList>
    </citation>
    <scope>NUCLEOTIDE SEQUENCE [LARGE SCALE GENOMIC DNA]</scope>
</reference>
<dbReference type="PROSITE" id="PS50878">
    <property type="entry name" value="RT_POL"/>
    <property type="match status" value="1"/>
</dbReference>
<dbReference type="Pfam" id="PF00078">
    <property type="entry name" value="RVT_1"/>
    <property type="match status" value="1"/>
</dbReference>
<dbReference type="SUPFAM" id="SSF56672">
    <property type="entry name" value="DNA/RNA polymerases"/>
    <property type="match status" value="1"/>
</dbReference>
<dbReference type="GO" id="GO:0042575">
    <property type="term" value="C:DNA polymerase complex"/>
    <property type="evidence" value="ECO:0007669"/>
    <property type="project" value="UniProtKB-ARBA"/>
</dbReference>
<dbReference type="PANTHER" id="PTHR33332">
    <property type="entry name" value="REVERSE TRANSCRIPTASE DOMAIN-CONTAINING PROTEIN"/>
    <property type="match status" value="1"/>
</dbReference>
<feature type="non-terminal residue" evidence="3">
    <location>
        <position position="642"/>
    </location>
</feature>
<name>A0AAV2Q2Q8_MEGNR</name>
<dbReference type="Gene3D" id="3.30.420.10">
    <property type="entry name" value="Ribonuclease H-like superfamily/Ribonuclease H"/>
    <property type="match status" value="1"/>
</dbReference>
<protein>
    <recommendedName>
        <fullName evidence="5">Reverse transcriptase</fullName>
    </recommendedName>
</protein>
<dbReference type="InterPro" id="IPR000477">
    <property type="entry name" value="RT_dom"/>
</dbReference>
<evidence type="ECO:0000259" key="2">
    <source>
        <dbReference type="PROSITE" id="PS50879"/>
    </source>
</evidence>
<comment type="caution">
    <text evidence="3">The sequence shown here is derived from an EMBL/GenBank/DDBJ whole genome shotgun (WGS) entry which is preliminary data.</text>
</comment>
<dbReference type="PROSITE" id="PS50879">
    <property type="entry name" value="RNASE_H_1"/>
    <property type="match status" value="1"/>
</dbReference>
<dbReference type="CDD" id="cd09276">
    <property type="entry name" value="Rnase_HI_RT_non_LTR"/>
    <property type="match status" value="1"/>
</dbReference>
<dbReference type="InterPro" id="IPR002156">
    <property type="entry name" value="RNaseH_domain"/>
</dbReference>
<dbReference type="InterPro" id="IPR043128">
    <property type="entry name" value="Rev_trsase/Diguanyl_cyclase"/>
</dbReference>